<organism evidence="3 4">
    <name type="scientific">Candidatus Wallbacteria bacterium GWC2_49_35</name>
    <dbReference type="NCBI Taxonomy" id="1817813"/>
    <lineage>
        <taxon>Bacteria</taxon>
        <taxon>Candidatus Walliibacteriota</taxon>
    </lineage>
</organism>
<feature type="domain" description="VWFA" evidence="2">
    <location>
        <begin position="89"/>
        <end position="258"/>
    </location>
</feature>
<dbReference type="InterPro" id="IPR017802">
    <property type="entry name" value="VWFA-rel_acidobac-type"/>
</dbReference>
<evidence type="ECO:0000313" key="3">
    <source>
        <dbReference type="EMBL" id="OGM08100.1"/>
    </source>
</evidence>
<protein>
    <recommendedName>
        <fullName evidence="2">VWFA domain-containing protein</fullName>
    </recommendedName>
</protein>
<dbReference type="Proteomes" id="UP000178735">
    <property type="component" value="Unassembled WGS sequence"/>
</dbReference>
<gene>
    <name evidence="3" type="ORF">A2008_09200</name>
</gene>
<proteinExistence type="predicted"/>
<dbReference type="NCBIfam" id="TIGR03436">
    <property type="entry name" value="acidobact_VWFA"/>
    <property type="match status" value="1"/>
</dbReference>
<comment type="caution">
    <text evidence="3">The sequence shown here is derived from an EMBL/GenBank/DDBJ whole genome shotgun (WGS) entry which is preliminary data.</text>
</comment>
<evidence type="ECO:0000313" key="4">
    <source>
        <dbReference type="Proteomes" id="UP000178735"/>
    </source>
</evidence>
<dbReference type="EMBL" id="MGFH01000025">
    <property type="protein sequence ID" value="OGM08100.1"/>
    <property type="molecule type" value="Genomic_DNA"/>
</dbReference>
<dbReference type="Pfam" id="PF00092">
    <property type="entry name" value="VWA"/>
    <property type="match status" value="1"/>
</dbReference>
<dbReference type="InterPro" id="IPR036465">
    <property type="entry name" value="vWFA_dom_sf"/>
</dbReference>
<dbReference type="PANTHER" id="PTHR10579">
    <property type="entry name" value="CALCIUM-ACTIVATED CHLORIDE CHANNEL REGULATOR"/>
    <property type="match status" value="1"/>
</dbReference>
<keyword evidence="1" id="KW-0732">Signal</keyword>
<evidence type="ECO:0000259" key="2">
    <source>
        <dbReference type="PROSITE" id="PS50234"/>
    </source>
</evidence>
<dbReference type="InterPro" id="IPR002035">
    <property type="entry name" value="VWF_A"/>
</dbReference>
<accession>A0A1F7WZ98</accession>
<name>A0A1F7WZ98_9BACT</name>
<dbReference type="SUPFAM" id="SSF53300">
    <property type="entry name" value="vWA-like"/>
    <property type="match status" value="1"/>
</dbReference>
<evidence type="ECO:0000256" key="1">
    <source>
        <dbReference type="SAM" id="SignalP"/>
    </source>
</evidence>
<sequence length="347" mass="38490">MSKKIILLTVLSFLAALFAAPAFAREDTKLDLNIKSLDASKFPVIQAYVTVTDRDGAYYRNLTESNFAVAENRFKLDSFMIESSLKNMHVVLCLDNSASMKKDMAELQRAAFTFIKGLDPTDKCSIITFNNKTSVLQDFTNDKYALSNAVFQMRARGGTLLYDSLFTAINKCAIVEGKKAIVLLTDGKDESYSGSKPFSRHTLEEALAHARQVEVPIYVVGIGKDFNENVLSAIANESEGTYYYAPSPYELSRLFKQIVQSFKTYYKIVFATPCQTRDMTARLVEVEATIGDMLGHNQVLYLAPGPKSSVATGYGSGSADDGYVPIKDDCVGCEFREGAKFKHLRSR</sequence>
<feature type="chain" id="PRO_5009533640" description="VWFA domain-containing protein" evidence="1">
    <location>
        <begin position="25"/>
        <end position="347"/>
    </location>
</feature>
<dbReference type="Gene3D" id="3.40.50.410">
    <property type="entry name" value="von Willebrand factor, type A domain"/>
    <property type="match status" value="1"/>
</dbReference>
<reference evidence="3 4" key="1">
    <citation type="journal article" date="2016" name="Nat. Commun.">
        <title>Thousands of microbial genomes shed light on interconnected biogeochemical processes in an aquifer system.</title>
        <authorList>
            <person name="Anantharaman K."/>
            <person name="Brown C.T."/>
            <person name="Hug L.A."/>
            <person name="Sharon I."/>
            <person name="Castelle C.J."/>
            <person name="Probst A.J."/>
            <person name="Thomas B.C."/>
            <person name="Singh A."/>
            <person name="Wilkins M.J."/>
            <person name="Karaoz U."/>
            <person name="Brodie E.L."/>
            <person name="Williams K.H."/>
            <person name="Hubbard S.S."/>
            <person name="Banfield J.F."/>
        </authorList>
    </citation>
    <scope>NUCLEOTIDE SEQUENCE [LARGE SCALE GENOMIC DNA]</scope>
</reference>
<dbReference type="STRING" id="1817813.A2008_09200"/>
<feature type="signal peptide" evidence="1">
    <location>
        <begin position="1"/>
        <end position="24"/>
    </location>
</feature>
<dbReference type="InterPro" id="IPR051266">
    <property type="entry name" value="CLCR"/>
</dbReference>
<dbReference type="PANTHER" id="PTHR10579:SF43">
    <property type="entry name" value="ZINC FINGER (C3HC4-TYPE RING FINGER) FAMILY PROTEIN"/>
    <property type="match status" value="1"/>
</dbReference>
<dbReference type="AlphaFoldDB" id="A0A1F7WZ98"/>
<dbReference type="PROSITE" id="PS50234">
    <property type="entry name" value="VWFA"/>
    <property type="match status" value="1"/>
</dbReference>
<dbReference type="SMART" id="SM00327">
    <property type="entry name" value="VWA"/>
    <property type="match status" value="1"/>
</dbReference>